<protein>
    <submittedName>
        <fullName evidence="2">Uncharacterized protein</fullName>
    </submittedName>
</protein>
<feature type="compositionally biased region" description="Polar residues" evidence="1">
    <location>
        <begin position="1"/>
        <end position="19"/>
    </location>
</feature>
<dbReference type="Proteomes" id="UP000004956">
    <property type="component" value="Unassembled WGS sequence"/>
</dbReference>
<reference evidence="2 3" key="1">
    <citation type="submission" date="2011-11" db="EMBL/GenBank/DDBJ databases">
        <authorList>
            <person name="Weinstock G."/>
            <person name="Sodergren E."/>
            <person name="Clifton S."/>
            <person name="Fulton L."/>
            <person name="Fulton B."/>
            <person name="Courtney L."/>
            <person name="Fronick C."/>
            <person name="Harrison M."/>
            <person name="Strong C."/>
            <person name="Farmer C."/>
            <person name="Delahaunty K."/>
            <person name="Markovic C."/>
            <person name="Hall O."/>
            <person name="Minx P."/>
            <person name="Tomlinson C."/>
            <person name="Mitreva M."/>
            <person name="Hou S."/>
            <person name="Chen J."/>
            <person name="Wollam A."/>
            <person name="Pepin K.H."/>
            <person name="Johnson M."/>
            <person name="Bhonagiri V."/>
            <person name="Zhang X."/>
            <person name="Suruliraj S."/>
            <person name="Warren W."/>
            <person name="Chinwalla A."/>
            <person name="Mardis E.R."/>
            <person name="Wilson R.K."/>
        </authorList>
    </citation>
    <scope>NUCLEOTIDE SEQUENCE [LARGE SCALE GENOMIC DNA]</scope>
    <source>
        <strain evidence="2 3">YIT 11816</strain>
    </source>
</reference>
<accession>H3KGK5</accession>
<keyword evidence="3" id="KW-1185">Reference proteome</keyword>
<evidence type="ECO:0000313" key="3">
    <source>
        <dbReference type="Proteomes" id="UP000004956"/>
    </source>
</evidence>
<dbReference type="AlphaFoldDB" id="H3KGK5"/>
<dbReference type="EMBL" id="AFBQ01000283">
    <property type="protein sequence ID" value="EHY30744.1"/>
    <property type="molecule type" value="Genomic_DNA"/>
</dbReference>
<feature type="region of interest" description="Disordered" evidence="1">
    <location>
        <begin position="39"/>
        <end position="58"/>
    </location>
</feature>
<feature type="compositionally biased region" description="Low complexity" evidence="1">
    <location>
        <begin position="44"/>
        <end position="58"/>
    </location>
</feature>
<feature type="region of interest" description="Disordered" evidence="1">
    <location>
        <begin position="1"/>
        <end position="22"/>
    </location>
</feature>
<evidence type="ECO:0000256" key="1">
    <source>
        <dbReference type="SAM" id="MobiDB-lite"/>
    </source>
</evidence>
<dbReference type="HOGENOM" id="CLU_2977600_0_0_4"/>
<comment type="caution">
    <text evidence="2">The sequence shown here is derived from an EMBL/GenBank/DDBJ whole genome shotgun (WGS) entry which is preliminary data.</text>
</comment>
<dbReference type="PATRIC" id="fig|762967.3.peg.1486"/>
<proteinExistence type="predicted"/>
<name>H3KGK5_9BURK</name>
<organism evidence="2 3">
    <name type="scientific">Sutterella parvirubra YIT 11816</name>
    <dbReference type="NCBI Taxonomy" id="762967"/>
    <lineage>
        <taxon>Bacteria</taxon>
        <taxon>Pseudomonadati</taxon>
        <taxon>Pseudomonadota</taxon>
        <taxon>Betaproteobacteria</taxon>
        <taxon>Burkholderiales</taxon>
        <taxon>Sutterellaceae</taxon>
        <taxon>Sutterella</taxon>
    </lineage>
</organism>
<evidence type="ECO:0000313" key="2">
    <source>
        <dbReference type="EMBL" id="EHY30744.1"/>
    </source>
</evidence>
<gene>
    <name evidence="2" type="ORF">HMPREF9440_01885</name>
</gene>
<sequence length="58" mass="6088">MPFSLSQGTRSPKMRSTSVAGYGGDCRSIIRDGARSCGKTRTFRAPAKPRAGGAAVTR</sequence>